<dbReference type="Proteomes" id="UP000799437">
    <property type="component" value="Unassembled WGS sequence"/>
</dbReference>
<dbReference type="SMART" id="SM00389">
    <property type="entry name" value="HOX"/>
    <property type="match status" value="1"/>
</dbReference>
<evidence type="ECO:0000256" key="2">
    <source>
        <dbReference type="PROSITE-ProRule" id="PRU00108"/>
    </source>
</evidence>
<keyword evidence="1" id="KW-0863">Zinc-finger</keyword>
<evidence type="ECO:0008006" key="9">
    <source>
        <dbReference type="Google" id="ProtNLM"/>
    </source>
</evidence>
<name>A0A6A6VT06_9PEZI</name>
<organism evidence="7 8">
    <name type="scientific">Pseudovirgaria hyperparasitica</name>
    <dbReference type="NCBI Taxonomy" id="470096"/>
    <lineage>
        <taxon>Eukaryota</taxon>
        <taxon>Fungi</taxon>
        <taxon>Dikarya</taxon>
        <taxon>Ascomycota</taxon>
        <taxon>Pezizomycotina</taxon>
        <taxon>Dothideomycetes</taxon>
        <taxon>Dothideomycetes incertae sedis</taxon>
        <taxon>Acrospermales</taxon>
        <taxon>Acrospermaceae</taxon>
        <taxon>Pseudovirgaria</taxon>
    </lineage>
</organism>
<evidence type="ECO:0000313" key="8">
    <source>
        <dbReference type="Proteomes" id="UP000799437"/>
    </source>
</evidence>
<dbReference type="GO" id="GO:0005634">
    <property type="term" value="C:nucleus"/>
    <property type="evidence" value="ECO:0007669"/>
    <property type="project" value="UniProtKB-SubCell"/>
</dbReference>
<dbReference type="GO" id="GO:0003677">
    <property type="term" value="F:DNA binding"/>
    <property type="evidence" value="ECO:0007669"/>
    <property type="project" value="UniProtKB-UniRule"/>
</dbReference>
<reference evidence="7" key="1">
    <citation type="journal article" date="2020" name="Stud. Mycol.">
        <title>101 Dothideomycetes genomes: a test case for predicting lifestyles and emergence of pathogens.</title>
        <authorList>
            <person name="Haridas S."/>
            <person name="Albert R."/>
            <person name="Binder M."/>
            <person name="Bloem J."/>
            <person name="Labutti K."/>
            <person name="Salamov A."/>
            <person name="Andreopoulos B."/>
            <person name="Baker S."/>
            <person name="Barry K."/>
            <person name="Bills G."/>
            <person name="Bluhm B."/>
            <person name="Cannon C."/>
            <person name="Castanera R."/>
            <person name="Culley D."/>
            <person name="Daum C."/>
            <person name="Ezra D."/>
            <person name="Gonzalez J."/>
            <person name="Henrissat B."/>
            <person name="Kuo A."/>
            <person name="Liang C."/>
            <person name="Lipzen A."/>
            <person name="Lutzoni F."/>
            <person name="Magnuson J."/>
            <person name="Mondo S."/>
            <person name="Nolan M."/>
            <person name="Ohm R."/>
            <person name="Pangilinan J."/>
            <person name="Park H.-J."/>
            <person name="Ramirez L."/>
            <person name="Alfaro M."/>
            <person name="Sun H."/>
            <person name="Tritt A."/>
            <person name="Yoshinaga Y."/>
            <person name="Zwiers L.-H."/>
            <person name="Turgeon B."/>
            <person name="Goodwin S."/>
            <person name="Spatafora J."/>
            <person name="Crous P."/>
            <person name="Grigoriev I."/>
        </authorList>
    </citation>
    <scope>NUCLEOTIDE SEQUENCE</scope>
    <source>
        <strain evidence="7">CBS 121739</strain>
    </source>
</reference>
<dbReference type="Pfam" id="PF00046">
    <property type="entry name" value="Homeodomain"/>
    <property type="match status" value="1"/>
</dbReference>
<dbReference type="AlphaFoldDB" id="A0A6A6VT06"/>
<dbReference type="PROSITE" id="PS50071">
    <property type="entry name" value="HOMEOBOX_2"/>
    <property type="match status" value="1"/>
</dbReference>
<dbReference type="RefSeq" id="XP_033594835.1">
    <property type="nucleotide sequence ID" value="XM_033741429.1"/>
</dbReference>
<dbReference type="PROSITE" id="PS50157">
    <property type="entry name" value="ZINC_FINGER_C2H2_2"/>
    <property type="match status" value="1"/>
</dbReference>
<keyword evidence="2 3" id="KW-0371">Homeobox</keyword>
<dbReference type="GO" id="GO:0008270">
    <property type="term" value="F:zinc ion binding"/>
    <property type="evidence" value="ECO:0007669"/>
    <property type="project" value="UniProtKB-KW"/>
</dbReference>
<dbReference type="InterPro" id="IPR013087">
    <property type="entry name" value="Znf_C2H2_type"/>
</dbReference>
<evidence type="ECO:0000256" key="3">
    <source>
        <dbReference type="RuleBase" id="RU000682"/>
    </source>
</evidence>
<feature type="compositionally biased region" description="Polar residues" evidence="4">
    <location>
        <begin position="169"/>
        <end position="179"/>
    </location>
</feature>
<dbReference type="CDD" id="cd00086">
    <property type="entry name" value="homeodomain"/>
    <property type="match status" value="1"/>
</dbReference>
<feature type="compositionally biased region" description="Basic residues" evidence="4">
    <location>
        <begin position="185"/>
        <end position="196"/>
    </location>
</feature>
<feature type="DNA-binding region" description="Homeobox" evidence="2">
    <location>
        <begin position="96"/>
        <end position="150"/>
    </location>
</feature>
<sequence length="392" mass="45172">MTDLCRPMETNTQPCSQQSASCWSHDHWYGYHISPAYGSCETVHSTAPQSLERIEYSAANLSKPRYSSYLIRQTPVGDTTKESQSCKIAKDCKTFPHNAQAILAQQFTQRLADPDLTRQESEELAALTDLSVRQVQVYFANARARKLCRGQAKASAGTKSVKKLGKNSDLCSPQSNLDPIQNYRPPKKRRLKKSRRIQPDLTASLLRTPSSPDHIFQCTFCVQDFKRRYDWERHEQTIHLRLQQWICMPEKAVTSPSIAKKTQCVFGGMNSPTSLHLQSHDLCQCIKKEESRRTFTRKDKFIKHIENCHKIFNPNEDILSRFSKPQIEPSYWCGICGYLLNSWKHRVTHISEHFKRGEDMRFWMAVPGAVQYVRGTQRLNHSFIVYGANPRT</sequence>
<evidence type="ECO:0000256" key="1">
    <source>
        <dbReference type="PROSITE-ProRule" id="PRU00042"/>
    </source>
</evidence>
<dbReference type="PROSITE" id="PS00028">
    <property type="entry name" value="ZINC_FINGER_C2H2_1"/>
    <property type="match status" value="1"/>
</dbReference>
<keyword evidence="2 3" id="KW-0238">DNA-binding</keyword>
<proteinExistence type="predicted"/>
<keyword evidence="2 3" id="KW-0539">Nucleus</keyword>
<dbReference type="InterPro" id="IPR009057">
    <property type="entry name" value="Homeodomain-like_sf"/>
</dbReference>
<keyword evidence="1" id="KW-0479">Metal-binding</keyword>
<dbReference type="SMART" id="SM00355">
    <property type="entry name" value="ZnF_C2H2"/>
    <property type="match status" value="2"/>
</dbReference>
<evidence type="ECO:0000259" key="6">
    <source>
        <dbReference type="PROSITE" id="PS50157"/>
    </source>
</evidence>
<dbReference type="InterPro" id="IPR001356">
    <property type="entry name" value="HD"/>
</dbReference>
<keyword evidence="8" id="KW-1185">Reference proteome</keyword>
<evidence type="ECO:0000259" key="5">
    <source>
        <dbReference type="PROSITE" id="PS50071"/>
    </source>
</evidence>
<feature type="region of interest" description="Disordered" evidence="4">
    <location>
        <begin position="158"/>
        <end position="196"/>
    </location>
</feature>
<feature type="domain" description="Homeobox" evidence="5">
    <location>
        <begin position="94"/>
        <end position="149"/>
    </location>
</feature>
<dbReference type="OrthoDB" id="5399138at2759"/>
<dbReference type="EMBL" id="ML996658">
    <property type="protein sequence ID" value="KAF2752377.1"/>
    <property type="molecule type" value="Genomic_DNA"/>
</dbReference>
<keyword evidence="1" id="KW-0862">Zinc</keyword>
<evidence type="ECO:0000313" key="7">
    <source>
        <dbReference type="EMBL" id="KAF2752377.1"/>
    </source>
</evidence>
<evidence type="ECO:0000256" key="4">
    <source>
        <dbReference type="SAM" id="MobiDB-lite"/>
    </source>
</evidence>
<feature type="domain" description="C2H2-type" evidence="6">
    <location>
        <begin position="216"/>
        <end position="244"/>
    </location>
</feature>
<gene>
    <name evidence="7" type="ORF">EJ05DRAFT_402103</name>
</gene>
<dbReference type="SUPFAM" id="SSF46689">
    <property type="entry name" value="Homeodomain-like"/>
    <property type="match status" value="1"/>
</dbReference>
<accession>A0A6A6VT06</accession>
<comment type="subcellular location">
    <subcellularLocation>
        <location evidence="2 3">Nucleus</location>
    </subcellularLocation>
</comment>
<dbReference type="Gene3D" id="1.10.10.60">
    <property type="entry name" value="Homeodomain-like"/>
    <property type="match status" value="1"/>
</dbReference>
<dbReference type="GeneID" id="54482483"/>
<protein>
    <recommendedName>
        <fullName evidence="9">Homeobox domain-containing protein</fullName>
    </recommendedName>
</protein>